<dbReference type="Proteomes" id="UP000186955">
    <property type="component" value="Unassembled WGS sequence"/>
</dbReference>
<protein>
    <submittedName>
        <fullName evidence="2">Uncharacterized protein</fullName>
    </submittedName>
</protein>
<proteinExistence type="predicted"/>
<dbReference type="AlphaFoldDB" id="A0A1Q5ST13"/>
<evidence type="ECO:0000313" key="3">
    <source>
        <dbReference type="Proteomes" id="UP000186955"/>
    </source>
</evidence>
<gene>
    <name evidence="2" type="ORF">PENSUB_13119</name>
</gene>
<evidence type="ECO:0000313" key="2">
    <source>
        <dbReference type="EMBL" id="OKO91130.1"/>
    </source>
</evidence>
<sequence>MNFPSFTVEVKLRSFTEIFYALHDEALRDNEEDLDKWIENQEGGMQFANKFRSLFDVLPICWLEELADLFPRTRRHVLSPMRETRILKKTRNRAILNFRNNLPVEKLKPETIESIWKWADDPASFFKENDRTANPLPEAGALLTPLDSVCILLDHLETRVQLDRIRRRLLLYLLAWMVETRIQVGTHDDVASMLVQSHLISPVSQKSFAGNLRDWLARGRQYLHLAKRLGEEGEAGAVIFLPMWKGESVWYHHSHVGGGNGAEIIAWLRASKVTEDARRTHEYRNVDGVVKTLSANEVVERLRAALDGNLLVRHEMVSPSPPMPPGSRIRSSRQLPSPVIPSSPPTLGQQGGQELLPRQAMTLSQSSPDAGSCTLGEPSPSVIVPREDDCRNLGFLTGQPRCGSDPI</sequence>
<comment type="caution">
    <text evidence="2">The sequence shown here is derived from an EMBL/GenBank/DDBJ whole genome shotgun (WGS) entry which is preliminary data.</text>
</comment>
<evidence type="ECO:0000256" key="1">
    <source>
        <dbReference type="SAM" id="MobiDB-lite"/>
    </source>
</evidence>
<organism evidence="2 3">
    <name type="scientific">Penicillium subrubescens</name>
    <dbReference type="NCBI Taxonomy" id="1316194"/>
    <lineage>
        <taxon>Eukaryota</taxon>
        <taxon>Fungi</taxon>
        <taxon>Dikarya</taxon>
        <taxon>Ascomycota</taxon>
        <taxon>Pezizomycotina</taxon>
        <taxon>Eurotiomycetes</taxon>
        <taxon>Eurotiomycetidae</taxon>
        <taxon>Eurotiales</taxon>
        <taxon>Aspergillaceae</taxon>
        <taxon>Penicillium</taxon>
    </lineage>
</organism>
<name>A0A1Q5ST13_9EURO</name>
<dbReference type="EMBL" id="MNBE01000754">
    <property type="protein sequence ID" value="OKO91130.1"/>
    <property type="molecule type" value="Genomic_DNA"/>
</dbReference>
<feature type="region of interest" description="Disordered" evidence="1">
    <location>
        <begin position="316"/>
        <end position="386"/>
    </location>
</feature>
<keyword evidence="3" id="KW-1185">Reference proteome</keyword>
<reference evidence="2 3" key="1">
    <citation type="submission" date="2016-10" db="EMBL/GenBank/DDBJ databases">
        <title>Genome sequence of the ascomycete fungus Penicillium subrubescens.</title>
        <authorList>
            <person name="De Vries R.P."/>
            <person name="Peng M."/>
            <person name="Dilokpimol A."/>
            <person name="Hilden K."/>
            <person name="Makela M.R."/>
            <person name="Grigoriev I."/>
            <person name="Riley R."/>
            <person name="Granchi Z."/>
        </authorList>
    </citation>
    <scope>NUCLEOTIDE SEQUENCE [LARGE SCALE GENOMIC DNA]</scope>
    <source>
        <strain evidence="2 3">CBS 132785</strain>
    </source>
</reference>
<accession>A0A1Q5ST13</accession>